<dbReference type="Proteomes" id="UP001152523">
    <property type="component" value="Unassembled WGS sequence"/>
</dbReference>
<feature type="compositionally biased region" description="Basic and acidic residues" evidence="1">
    <location>
        <begin position="20"/>
        <end position="42"/>
    </location>
</feature>
<feature type="region of interest" description="Disordered" evidence="1">
    <location>
        <begin position="74"/>
        <end position="96"/>
    </location>
</feature>
<proteinExistence type="predicted"/>
<organism evidence="2 3">
    <name type="scientific">Cuscuta epithymum</name>
    <dbReference type="NCBI Taxonomy" id="186058"/>
    <lineage>
        <taxon>Eukaryota</taxon>
        <taxon>Viridiplantae</taxon>
        <taxon>Streptophyta</taxon>
        <taxon>Embryophyta</taxon>
        <taxon>Tracheophyta</taxon>
        <taxon>Spermatophyta</taxon>
        <taxon>Magnoliopsida</taxon>
        <taxon>eudicotyledons</taxon>
        <taxon>Gunneridae</taxon>
        <taxon>Pentapetalae</taxon>
        <taxon>asterids</taxon>
        <taxon>lamiids</taxon>
        <taxon>Solanales</taxon>
        <taxon>Convolvulaceae</taxon>
        <taxon>Cuscuteae</taxon>
        <taxon>Cuscuta</taxon>
        <taxon>Cuscuta subgen. Cuscuta</taxon>
    </lineage>
</organism>
<dbReference type="EMBL" id="CAMAPF010000095">
    <property type="protein sequence ID" value="CAH9097737.1"/>
    <property type="molecule type" value="Genomic_DNA"/>
</dbReference>
<dbReference type="AlphaFoldDB" id="A0AAV0DBR9"/>
<name>A0AAV0DBR9_9ASTE</name>
<feature type="region of interest" description="Disordered" evidence="1">
    <location>
        <begin position="1"/>
        <end position="55"/>
    </location>
</feature>
<accession>A0AAV0DBR9</accession>
<comment type="caution">
    <text evidence="2">The sequence shown here is derived from an EMBL/GenBank/DDBJ whole genome shotgun (WGS) entry which is preliminary data.</text>
</comment>
<keyword evidence="3" id="KW-1185">Reference proteome</keyword>
<evidence type="ECO:0000313" key="3">
    <source>
        <dbReference type="Proteomes" id="UP001152523"/>
    </source>
</evidence>
<reference evidence="2" key="1">
    <citation type="submission" date="2022-07" db="EMBL/GenBank/DDBJ databases">
        <authorList>
            <person name="Macas J."/>
            <person name="Novak P."/>
            <person name="Neumann P."/>
        </authorList>
    </citation>
    <scope>NUCLEOTIDE SEQUENCE</scope>
</reference>
<protein>
    <submittedName>
        <fullName evidence="2">Uncharacterized protein</fullName>
    </submittedName>
</protein>
<sequence>MNLLQDGGHGQSETHITADANHDKSERHHPAGDIAGGDRVDGEDGGEVVGNPRCSVVRGGENELRVHGMVEGIVPNRDEPQFPRRHNENGFGDHSRLLVRNSPRVGSSVAVPSMRAILSAAIADECSILQRSKIGSVR</sequence>
<gene>
    <name evidence="2" type="ORF">CEPIT_LOCUS14159</name>
</gene>
<feature type="compositionally biased region" description="Basic and acidic residues" evidence="1">
    <location>
        <begin position="76"/>
        <end position="96"/>
    </location>
</feature>
<evidence type="ECO:0000256" key="1">
    <source>
        <dbReference type="SAM" id="MobiDB-lite"/>
    </source>
</evidence>
<evidence type="ECO:0000313" key="2">
    <source>
        <dbReference type="EMBL" id="CAH9097737.1"/>
    </source>
</evidence>